<evidence type="ECO:0000313" key="11">
    <source>
        <dbReference type="Proteomes" id="UP000594263"/>
    </source>
</evidence>
<evidence type="ECO:0000259" key="9">
    <source>
        <dbReference type="PROSITE" id="PS50157"/>
    </source>
</evidence>
<feature type="domain" description="C2H2-type" evidence="9">
    <location>
        <begin position="74"/>
        <end position="101"/>
    </location>
</feature>
<keyword evidence="6" id="KW-0804">Transcription</keyword>
<accession>A0A7N0UP19</accession>
<sequence length="676" mass="73238">MSKDREDRLSRPLPDSEKKTVSMSDREPESGKSRSSATSGGGKLKIKIKLPERRSCESDRIRDQDAVKEEEEEHVCTLCGKGFRSGKALGGHMRVHAKRDRSDQLKTTHHGIDPAAAAVYSSDMYDEEEVKGSCDDELQIKGGRKPICPICRRDFPSNKALFGHMRCHPERTWRGIQPPVYSSSSTVSDDKSDNDGGGDHHFEKGVVDLEKDLLNFGWGAKDRRDREGTVKSFAPSQTGCQIVFGNTSVQSIAPEQAVGVQSLILLSRGGVDKKRREIKSRPLPAGPGIRDSVNFTRKLKLCGAGAVAAESRGRADHDSERGKKRKTSQVLAAEEVSILTDSSDKRFKFANEKDDEGSAAGVQDLIMESNPLHQLTARRPMVSAADGGADVISSLDQKDDATPHGYNAADLIETKKMQKVRKYLMITDLKPMTGNLPHSSPVNPARCQVVNMEVPVPVPDNERYKCTTCNKTFSSHQALGGHKSSHNKLRNPQSLIRNNELPHSDNVTAQVGESSNAEAGASHNSRIIMAAATHDHAIHQCNVCFKIYPTGQALGGHKRLHCSLIINKAPPLPAPSNMVISEPAEAAPLPPPPSIIIPEPAEEAAHSPPAAPVAQTSDNVRGALCRFDLNELPALEDEDDEDVIIQPADNTAAAQPQEEVGDDHAAAHHGPGSPPA</sequence>
<keyword evidence="2" id="KW-0677">Repeat</keyword>
<dbReference type="Gene3D" id="3.30.160.60">
    <property type="entry name" value="Classic Zinc Finger"/>
    <property type="match status" value="2"/>
</dbReference>
<dbReference type="GO" id="GO:0000976">
    <property type="term" value="F:transcription cis-regulatory region binding"/>
    <property type="evidence" value="ECO:0007669"/>
    <property type="project" value="TreeGrafter"/>
</dbReference>
<feature type="region of interest" description="Disordered" evidence="8">
    <location>
        <begin position="1"/>
        <end position="46"/>
    </location>
</feature>
<keyword evidence="5" id="KW-0805">Transcription regulation</keyword>
<evidence type="ECO:0000256" key="7">
    <source>
        <dbReference type="PROSITE-ProRule" id="PRU00042"/>
    </source>
</evidence>
<keyword evidence="4" id="KW-0862">Zinc</keyword>
<dbReference type="GO" id="GO:0003700">
    <property type="term" value="F:DNA-binding transcription factor activity"/>
    <property type="evidence" value="ECO:0007669"/>
    <property type="project" value="InterPro"/>
</dbReference>
<evidence type="ECO:0000256" key="2">
    <source>
        <dbReference type="ARBA" id="ARBA00022737"/>
    </source>
</evidence>
<reference evidence="10" key="1">
    <citation type="submission" date="2021-01" db="UniProtKB">
        <authorList>
            <consortium name="EnsemblPlants"/>
        </authorList>
    </citation>
    <scope>IDENTIFICATION</scope>
</reference>
<proteinExistence type="predicted"/>
<feature type="region of interest" description="Disordered" evidence="8">
    <location>
        <begin position="596"/>
        <end position="616"/>
    </location>
</feature>
<keyword evidence="1" id="KW-0479">Metal-binding</keyword>
<dbReference type="PROSITE" id="PS50157">
    <property type="entry name" value="ZINC_FINGER_C2H2_2"/>
    <property type="match status" value="2"/>
</dbReference>
<protein>
    <recommendedName>
        <fullName evidence="9">C2H2-type domain-containing protein</fullName>
    </recommendedName>
</protein>
<dbReference type="Gramene" id="Kaladp0076s0363.1.v1.1">
    <property type="protein sequence ID" value="Kaladp0076s0363.1.v1.1.CDS.1"/>
    <property type="gene ID" value="Kaladp0076s0363.v1.1"/>
</dbReference>
<feature type="compositionally biased region" description="Acidic residues" evidence="8">
    <location>
        <begin position="634"/>
        <end position="643"/>
    </location>
</feature>
<feature type="region of interest" description="Disordered" evidence="8">
    <location>
        <begin position="632"/>
        <end position="676"/>
    </location>
</feature>
<dbReference type="InterPro" id="IPR013087">
    <property type="entry name" value="Znf_C2H2_type"/>
</dbReference>
<keyword evidence="3 7" id="KW-0863">Zinc-finger</keyword>
<evidence type="ECO:0000256" key="1">
    <source>
        <dbReference type="ARBA" id="ARBA00022723"/>
    </source>
</evidence>
<dbReference type="OMA" id="MVEDECH"/>
<evidence type="ECO:0000256" key="3">
    <source>
        <dbReference type="ARBA" id="ARBA00022771"/>
    </source>
</evidence>
<dbReference type="GO" id="GO:0008270">
    <property type="term" value="F:zinc ion binding"/>
    <property type="evidence" value="ECO:0007669"/>
    <property type="project" value="UniProtKB-KW"/>
</dbReference>
<dbReference type="EnsemblPlants" id="Kaladp0076s0363.1.v1.1">
    <property type="protein sequence ID" value="Kaladp0076s0363.1.v1.1.CDS.1"/>
    <property type="gene ID" value="Kaladp0076s0363.v1.1"/>
</dbReference>
<feature type="compositionally biased region" description="Basic and acidic residues" evidence="8">
    <location>
        <begin position="1"/>
        <end position="32"/>
    </location>
</feature>
<dbReference type="InterPro" id="IPR036236">
    <property type="entry name" value="Znf_C2H2_sf"/>
</dbReference>
<dbReference type="SUPFAM" id="SSF57667">
    <property type="entry name" value="beta-beta-alpha zinc fingers"/>
    <property type="match status" value="2"/>
</dbReference>
<organism evidence="10 11">
    <name type="scientific">Kalanchoe fedtschenkoi</name>
    <name type="common">Lavender scallops</name>
    <name type="synonym">South American air plant</name>
    <dbReference type="NCBI Taxonomy" id="63787"/>
    <lineage>
        <taxon>Eukaryota</taxon>
        <taxon>Viridiplantae</taxon>
        <taxon>Streptophyta</taxon>
        <taxon>Embryophyta</taxon>
        <taxon>Tracheophyta</taxon>
        <taxon>Spermatophyta</taxon>
        <taxon>Magnoliopsida</taxon>
        <taxon>eudicotyledons</taxon>
        <taxon>Gunneridae</taxon>
        <taxon>Pentapetalae</taxon>
        <taxon>Saxifragales</taxon>
        <taxon>Crassulaceae</taxon>
        <taxon>Kalanchoe</taxon>
    </lineage>
</organism>
<evidence type="ECO:0000256" key="6">
    <source>
        <dbReference type="ARBA" id="ARBA00023163"/>
    </source>
</evidence>
<keyword evidence="11" id="KW-1185">Reference proteome</keyword>
<dbReference type="Pfam" id="PF13912">
    <property type="entry name" value="zf-C2H2_6"/>
    <property type="match status" value="4"/>
</dbReference>
<dbReference type="GO" id="GO:0005634">
    <property type="term" value="C:nucleus"/>
    <property type="evidence" value="ECO:0007669"/>
    <property type="project" value="TreeGrafter"/>
</dbReference>
<evidence type="ECO:0000313" key="10">
    <source>
        <dbReference type="EnsemblPlants" id="Kaladp0076s0363.1.v1.1.CDS.1"/>
    </source>
</evidence>
<evidence type="ECO:0000256" key="4">
    <source>
        <dbReference type="ARBA" id="ARBA00022833"/>
    </source>
</evidence>
<feature type="compositionally biased region" description="Basic and acidic residues" evidence="8">
    <location>
        <begin position="188"/>
        <end position="202"/>
    </location>
</feature>
<evidence type="ECO:0000256" key="8">
    <source>
        <dbReference type="SAM" id="MobiDB-lite"/>
    </source>
</evidence>
<evidence type="ECO:0000256" key="5">
    <source>
        <dbReference type="ARBA" id="ARBA00023015"/>
    </source>
</evidence>
<dbReference type="Proteomes" id="UP000594263">
    <property type="component" value="Unplaced"/>
</dbReference>
<dbReference type="PROSITE" id="PS00028">
    <property type="entry name" value="ZINC_FINGER_C2H2_1"/>
    <property type="match status" value="4"/>
</dbReference>
<name>A0A7N0UP19_KALFE</name>
<dbReference type="PANTHER" id="PTHR45988">
    <property type="entry name" value="C2H2 TYPE ZINC FINGER TRANSCRIPTION FACTOR FAMILY-RELATED"/>
    <property type="match status" value="1"/>
</dbReference>
<dbReference type="AlphaFoldDB" id="A0A7N0UP19"/>
<dbReference type="SMART" id="SM00355">
    <property type="entry name" value="ZnF_C2H2"/>
    <property type="match status" value="4"/>
</dbReference>
<feature type="domain" description="C2H2-type" evidence="9">
    <location>
        <begin position="464"/>
        <end position="491"/>
    </location>
</feature>
<dbReference type="PANTHER" id="PTHR45988:SF1">
    <property type="entry name" value="ZINC FINGER PROTEIN AZF2"/>
    <property type="match status" value="1"/>
</dbReference>
<feature type="region of interest" description="Disordered" evidence="8">
    <location>
        <begin position="176"/>
        <end position="202"/>
    </location>
</feature>
<dbReference type="InterPro" id="IPR044653">
    <property type="entry name" value="AZF1/2/3-like"/>
</dbReference>